<evidence type="ECO:0000313" key="3">
    <source>
        <dbReference type="Proteomes" id="UP001151760"/>
    </source>
</evidence>
<evidence type="ECO:0000313" key="2">
    <source>
        <dbReference type="EMBL" id="GJT12547.1"/>
    </source>
</evidence>
<feature type="compositionally biased region" description="Basic and acidic residues" evidence="1">
    <location>
        <begin position="1"/>
        <end position="12"/>
    </location>
</feature>
<name>A0ABQ5BFI8_9ASTR</name>
<reference evidence="2" key="2">
    <citation type="submission" date="2022-01" db="EMBL/GenBank/DDBJ databases">
        <authorList>
            <person name="Yamashiro T."/>
            <person name="Shiraishi A."/>
            <person name="Satake H."/>
            <person name="Nakayama K."/>
        </authorList>
    </citation>
    <scope>NUCLEOTIDE SEQUENCE</scope>
</reference>
<evidence type="ECO:0000256" key="1">
    <source>
        <dbReference type="SAM" id="MobiDB-lite"/>
    </source>
</evidence>
<proteinExistence type="predicted"/>
<keyword evidence="3" id="KW-1185">Reference proteome</keyword>
<accession>A0ABQ5BFI8</accession>
<dbReference type="EMBL" id="BQNB010013156">
    <property type="protein sequence ID" value="GJT12547.1"/>
    <property type="molecule type" value="Genomic_DNA"/>
</dbReference>
<feature type="region of interest" description="Disordered" evidence="1">
    <location>
        <begin position="1"/>
        <end position="31"/>
    </location>
</feature>
<gene>
    <name evidence="2" type="ORF">Tco_0859589</name>
</gene>
<dbReference type="Proteomes" id="UP001151760">
    <property type="component" value="Unassembled WGS sequence"/>
</dbReference>
<protein>
    <submittedName>
        <fullName evidence="2">Uncharacterized protein</fullName>
    </submittedName>
</protein>
<organism evidence="2 3">
    <name type="scientific">Tanacetum coccineum</name>
    <dbReference type="NCBI Taxonomy" id="301880"/>
    <lineage>
        <taxon>Eukaryota</taxon>
        <taxon>Viridiplantae</taxon>
        <taxon>Streptophyta</taxon>
        <taxon>Embryophyta</taxon>
        <taxon>Tracheophyta</taxon>
        <taxon>Spermatophyta</taxon>
        <taxon>Magnoliopsida</taxon>
        <taxon>eudicotyledons</taxon>
        <taxon>Gunneridae</taxon>
        <taxon>Pentapetalae</taxon>
        <taxon>asterids</taxon>
        <taxon>campanulids</taxon>
        <taxon>Asterales</taxon>
        <taxon>Asteraceae</taxon>
        <taxon>Asteroideae</taxon>
        <taxon>Anthemideae</taxon>
        <taxon>Anthemidinae</taxon>
        <taxon>Tanacetum</taxon>
    </lineage>
</organism>
<reference evidence="2" key="1">
    <citation type="journal article" date="2022" name="Int. J. Mol. Sci.">
        <title>Draft Genome of Tanacetum Coccineum: Genomic Comparison of Closely Related Tanacetum-Family Plants.</title>
        <authorList>
            <person name="Yamashiro T."/>
            <person name="Shiraishi A."/>
            <person name="Nakayama K."/>
            <person name="Satake H."/>
        </authorList>
    </citation>
    <scope>NUCLEOTIDE SEQUENCE</scope>
</reference>
<comment type="caution">
    <text evidence="2">The sequence shown here is derived from an EMBL/GenBank/DDBJ whole genome shotgun (WGS) entry which is preliminary data.</text>
</comment>
<sequence length="116" mass="13492">MSPLEHPKEKYSSDTPAKLTRAKLNKRSGDADLSKDKLAQRYLRAIRQREWRIKVRGNQADPDIRPYLDKEYPLNEEVKQVDEIKYGEFGLLAPFNGSSGDKFRVDLLGYYTRTDN</sequence>